<feature type="domain" description="Thioesterase" evidence="1">
    <location>
        <begin position="51"/>
        <end position="116"/>
    </location>
</feature>
<proteinExistence type="predicted"/>
<name>A0A367EFU7_9ACTN</name>
<dbReference type="RefSeq" id="WP_114034099.1">
    <property type="nucleotide sequence ID" value="NZ_QOIL01000045.1"/>
</dbReference>
<dbReference type="OrthoDB" id="5505920at2"/>
<dbReference type="Gene3D" id="3.10.129.10">
    <property type="entry name" value="Hotdog Thioesterase"/>
    <property type="match status" value="1"/>
</dbReference>
<dbReference type="Pfam" id="PF03061">
    <property type="entry name" value="4HBT"/>
    <property type="match status" value="1"/>
</dbReference>
<evidence type="ECO:0000259" key="1">
    <source>
        <dbReference type="Pfam" id="PF03061"/>
    </source>
</evidence>
<dbReference type="CDD" id="cd03443">
    <property type="entry name" value="PaaI_thioesterase"/>
    <property type="match status" value="1"/>
</dbReference>
<protein>
    <submittedName>
        <fullName evidence="2">PaaI family thioesterase</fullName>
    </submittedName>
</protein>
<evidence type="ECO:0000313" key="2">
    <source>
        <dbReference type="EMBL" id="RCG16921.1"/>
    </source>
</evidence>
<sequence>MTRRPHRPGYEGCYACGADAVGGLRVRVVGDGPDGLVANARLGTSHQGAPGIAHGGIVAAVLDEVISLTLWRVLDRPCVTRRLEVDFLAPVPIGRDVELRAQCTETQGRKVRARAEALFDGQVRARADGLFIEVPEHHFTHHRG</sequence>
<dbReference type="AlphaFoldDB" id="A0A367EFU7"/>
<dbReference type="SUPFAM" id="SSF54637">
    <property type="entry name" value="Thioesterase/thiol ester dehydrase-isomerase"/>
    <property type="match status" value="1"/>
</dbReference>
<dbReference type="PANTHER" id="PTHR47260:SF6">
    <property type="entry name" value="THIOESTERASE DOMAIN-CONTAINING PROTEIN"/>
    <property type="match status" value="1"/>
</dbReference>
<dbReference type="InterPro" id="IPR006683">
    <property type="entry name" value="Thioestr_dom"/>
</dbReference>
<dbReference type="Proteomes" id="UP000253094">
    <property type="component" value="Unassembled WGS sequence"/>
</dbReference>
<accession>A0A367EFU7</accession>
<evidence type="ECO:0000313" key="3">
    <source>
        <dbReference type="Proteomes" id="UP000253094"/>
    </source>
</evidence>
<comment type="caution">
    <text evidence="2">The sequence shown here is derived from an EMBL/GenBank/DDBJ whole genome shotgun (WGS) entry which is preliminary data.</text>
</comment>
<dbReference type="InterPro" id="IPR029069">
    <property type="entry name" value="HotDog_dom_sf"/>
</dbReference>
<dbReference type="PANTHER" id="PTHR47260">
    <property type="entry name" value="UPF0644 PROTEIN PB2B4.06"/>
    <property type="match status" value="1"/>
</dbReference>
<reference evidence="2 3" key="1">
    <citation type="submission" date="2018-06" db="EMBL/GenBank/DDBJ databases">
        <title>Sphaerisporangium craniellae sp. nov., isolated from a marine sponge in the South China Sea.</title>
        <authorList>
            <person name="Li L."/>
        </authorList>
    </citation>
    <scope>NUCLEOTIDE SEQUENCE [LARGE SCALE GENOMIC DNA]</scope>
    <source>
        <strain evidence="2 3">CCTCC AA 208026</strain>
    </source>
</reference>
<dbReference type="EMBL" id="QOIL01000045">
    <property type="protein sequence ID" value="RCG16921.1"/>
    <property type="molecule type" value="Genomic_DNA"/>
</dbReference>
<organism evidence="2 3">
    <name type="scientific">Sphaerisporangium album</name>
    <dbReference type="NCBI Taxonomy" id="509200"/>
    <lineage>
        <taxon>Bacteria</taxon>
        <taxon>Bacillati</taxon>
        <taxon>Actinomycetota</taxon>
        <taxon>Actinomycetes</taxon>
        <taxon>Streptosporangiales</taxon>
        <taxon>Streptosporangiaceae</taxon>
        <taxon>Sphaerisporangium</taxon>
    </lineage>
</organism>
<keyword evidence="3" id="KW-1185">Reference proteome</keyword>
<gene>
    <name evidence="2" type="ORF">DQ384_39955</name>
</gene>
<dbReference type="InterPro" id="IPR052061">
    <property type="entry name" value="PTE-AB_protein"/>
</dbReference>